<keyword evidence="4" id="KW-1185">Reference proteome</keyword>
<dbReference type="OrthoDB" id="5244690at2"/>
<feature type="compositionally biased region" description="Basic and acidic residues" evidence="1">
    <location>
        <begin position="69"/>
        <end position="79"/>
    </location>
</feature>
<protein>
    <submittedName>
        <fullName evidence="3">LysM peptidoglycan-binding domain-containing protein</fullName>
    </submittedName>
</protein>
<dbReference type="InterPro" id="IPR036779">
    <property type="entry name" value="LysM_dom_sf"/>
</dbReference>
<evidence type="ECO:0000313" key="4">
    <source>
        <dbReference type="Proteomes" id="UP000315369"/>
    </source>
</evidence>
<dbReference type="Pfam" id="PF01476">
    <property type="entry name" value="LysM"/>
    <property type="match status" value="1"/>
</dbReference>
<evidence type="ECO:0000259" key="2">
    <source>
        <dbReference type="PROSITE" id="PS51782"/>
    </source>
</evidence>
<dbReference type="PROSITE" id="PS51782">
    <property type="entry name" value="LYSM"/>
    <property type="match status" value="1"/>
</dbReference>
<dbReference type="EMBL" id="VIFM01000372">
    <property type="protein sequence ID" value="TQF09244.1"/>
    <property type="molecule type" value="Genomic_DNA"/>
</dbReference>
<dbReference type="CDD" id="cd00118">
    <property type="entry name" value="LysM"/>
    <property type="match status" value="1"/>
</dbReference>
<evidence type="ECO:0000313" key="3">
    <source>
        <dbReference type="EMBL" id="TQF09244.1"/>
    </source>
</evidence>
<accession>A0A540WLE0</accession>
<dbReference type="AlphaFoldDB" id="A0A540WLE0"/>
<gene>
    <name evidence="3" type="ORF">FJV41_45665</name>
</gene>
<feature type="non-terminal residue" evidence="3">
    <location>
        <position position="325"/>
    </location>
</feature>
<reference evidence="3 4" key="1">
    <citation type="submission" date="2019-06" db="EMBL/GenBank/DDBJ databases">
        <authorList>
            <person name="Livingstone P."/>
            <person name="Whitworth D."/>
        </authorList>
    </citation>
    <scope>NUCLEOTIDE SEQUENCE [LARGE SCALE GENOMIC DNA]</scope>
    <source>
        <strain evidence="3 4">AM401</strain>
    </source>
</reference>
<dbReference type="Gene3D" id="3.10.350.10">
    <property type="entry name" value="LysM domain"/>
    <property type="match status" value="1"/>
</dbReference>
<organism evidence="3 4">
    <name type="scientific">Myxococcus llanfairpwllgwyngyllgogerychwyrndrobwllllantysiliogogogochensis</name>
    <dbReference type="NCBI Taxonomy" id="2590453"/>
    <lineage>
        <taxon>Bacteria</taxon>
        <taxon>Pseudomonadati</taxon>
        <taxon>Myxococcota</taxon>
        <taxon>Myxococcia</taxon>
        <taxon>Myxococcales</taxon>
        <taxon>Cystobacterineae</taxon>
        <taxon>Myxococcaceae</taxon>
        <taxon>Myxococcus</taxon>
    </lineage>
</organism>
<proteinExistence type="predicted"/>
<comment type="caution">
    <text evidence="3">The sequence shown here is derived from an EMBL/GenBank/DDBJ whole genome shotgun (WGS) entry which is preliminary data.</text>
</comment>
<dbReference type="Proteomes" id="UP000315369">
    <property type="component" value="Unassembled WGS sequence"/>
</dbReference>
<dbReference type="InterPro" id="IPR018392">
    <property type="entry name" value="LysM"/>
</dbReference>
<name>A0A540WLE0_9BACT</name>
<feature type="region of interest" description="Disordered" evidence="1">
    <location>
        <begin position="1"/>
        <end position="79"/>
    </location>
</feature>
<feature type="domain" description="LysM" evidence="2">
    <location>
        <begin position="270"/>
        <end position="323"/>
    </location>
</feature>
<sequence>MTIRSLLHSFAARPVRSPSHDTSRPSGTAASGRPAPRQRMDAFDAPGPSPRRAEDTKGLKHPGRAVGTELREAADEARRNEKLDELGEALRARMLRESLRDAGRGEKLEDLGAALRQHALREALGNAGCGEKLEDLGAALRQHALREALGNAGSGEKLEDLGAALRQRALREALGNAKRGEKLEDLGAALRQHALREALGNAGSGEKLEDLGAALRQHALREALGDPGRDEQMAKLEALLLQHAPRELGAQMAEALRNSVPPGLPEAPTTDWQVQPGDTVGDISWSLMQQGVPGPVEDIARQIVELNGLENPDLIHAGSTLQVPA</sequence>
<evidence type="ECO:0000256" key="1">
    <source>
        <dbReference type="SAM" id="MobiDB-lite"/>
    </source>
</evidence>